<protein>
    <recommendedName>
        <fullName evidence="4">Transporter</fullName>
    </recommendedName>
</protein>
<evidence type="ECO:0000313" key="2">
    <source>
        <dbReference type="EMBL" id="NWK56811.1"/>
    </source>
</evidence>
<name>A0A851GLV5_9BACT</name>
<gene>
    <name evidence="2" type="ORF">HW115_14405</name>
</gene>
<organism evidence="2 3">
    <name type="scientific">Oceaniferula marina</name>
    <dbReference type="NCBI Taxonomy" id="2748318"/>
    <lineage>
        <taxon>Bacteria</taxon>
        <taxon>Pseudomonadati</taxon>
        <taxon>Verrucomicrobiota</taxon>
        <taxon>Verrucomicrobiia</taxon>
        <taxon>Verrucomicrobiales</taxon>
        <taxon>Verrucomicrobiaceae</taxon>
        <taxon>Oceaniferula</taxon>
    </lineage>
</organism>
<keyword evidence="1" id="KW-0732">Signal</keyword>
<evidence type="ECO:0000256" key="1">
    <source>
        <dbReference type="SAM" id="SignalP"/>
    </source>
</evidence>
<accession>A0A851GLV5</accession>
<keyword evidence="3" id="KW-1185">Reference proteome</keyword>
<reference evidence="2 3" key="1">
    <citation type="submission" date="2020-07" db="EMBL/GenBank/DDBJ databases">
        <title>Roseicoccus Jingziensis gen. nov., sp. nov., isolated from coastal seawater.</title>
        <authorList>
            <person name="Feng X."/>
        </authorList>
    </citation>
    <scope>NUCLEOTIDE SEQUENCE [LARGE SCALE GENOMIC DNA]</scope>
    <source>
        <strain evidence="2 3">N1E253</strain>
    </source>
</reference>
<sequence>MMKITYVKVAASMMASGVMSVSAGSGDSAKGGLSGKEVVCVVPELPACSQRQIQPLFSRYAQTTKKWTLRGSYRSFKDTELQEIEKFDGSGVDLELTAPLSERWQLRLYYPVYTEGDAQEIATGDPVDVDGDGGTLDYPSLILDYQFKQASAPGEFNLAAYLGMGYALDHLDSENQITGTHDRINHRGSAALFGVKADKQLDHCWTFIGNLGGRYYWDSDDIHPNEGSDQFFLLDASVAFVYAPRDAWIYPMIELFYQGSFSDYNSLQVVPQVIVPIGEHVDVNAGVSVGLLDDGPETDARVQMTVRF</sequence>
<feature type="chain" id="PRO_5032641813" description="Transporter" evidence="1">
    <location>
        <begin position="24"/>
        <end position="308"/>
    </location>
</feature>
<dbReference type="RefSeq" id="WP_178933620.1">
    <property type="nucleotide sequence ID" value="NZ_JACBAZ010000006.1"/>
</dbReference>
<evidence type="ECO:0008006" key="4">
    <source>
        <dbReference type="Google" id="ProtNLM"/>
    </source>
</evidence>
<evidence type="ECO:0000313" key="3">
    <source>
        <dbReference type="Proteomes" id="UP000557872"/>
    </source>
</evidence>
<dbReference type="EMBL" id="JACBAZ010000006">
    <property type="protein sequence ID" value="NWK56811.1"/>
    <property type="molecule type" value="Genomic_DNA"/>
</dbReference>
<comment type="caution">
    <text evidence="2">The sequence shown here is derived from an EMBL/GenBank/DDBJ whole genome shotgun (WGS) entry which is preliminary data.</text>
</comment>
<feature type="signal peptide" evidence="1">
    <location>
        <begin position="1"/>
        <end position="23"/>
    </location>
</feature>
<dbReference type="AlphaFoldDB" id="A0A851GLV5"/>
<dbReference type="Proteomes" id="UP000557872">
    <property type="component" value="Unassembled WGS sequence"/>
</dbReference>
<proteinExistence type="predicted"/>